<accession>A0A8B9CXA8</accession>
<evidence type="ECO:0000256" key="1">
    <source>
        <dbReference type="SAM" id="MobiDB-lite"/>
    </source>
</evidence>
<reference evidence="3" key="1">
    <citation type="submission" date="2025-05" db="UniProtKB">
        <authorList>
            <consortium name="Ensembl"/>
        </authorList>
    </citation>
    <scope>IDENTIFICATION</scope>
</reference>
<protein>
    <recommendedName>
        <fullName evidence="2">LTD domain-containing protein</fullName>
    </recommendedName>
</protein>
<dbReference type="InterPro" id="IPR042840">
    <property type="entry name" value="LMNTD1"/>
</dbReference>
<organism evidence="3 4">
    <name type="scientific">Anser brachyrhynchus</name>
    <name type="common">Pink-footed goose</name>
    <dbReference type="NCBI Taxonomy" id="132585"/>
    <lineage>
        <taxon>Eukaryota</taxon>
        <taxon>Metazoa</taxon>
        <taxon>Chordata</taxon>
        <taxon>Craniata</taxon>
        <taxon>Vertebrata</taxon>
        <taxon>Euteleostomi</taxon>
        <taxon>Archelosauria</taxon>
        <taxon>Archosauria</taxon>
        <taxon>Dinosauria</taxon>
        <taxon>Saurischia</taxon>
        <taxon>Theropoda</taxon>
        <taxon>Coelurosauria</taxon>
        <taxon>Aves</taxon>
        <taxon>Neognathae</taxon>
        <taxon>Galloanserae</taxon>
        <taxon>Anseriformes</taxon>
        <taxon>Anatidae</taxon>
        <taxon>Anserinae</taxon>
        <taxon>Anser</taxon>
    </lineage>
</organism>
<dbReference type="Gene3D" id="2.60.40.1260">
    <property type="entry name" value="Lamin Tail domain"/>
    <property type="match status" value="1"/>
</dbReference>
<dbReference type="PANTHER" id="PTHR47012:SF3">
    <property type="entry name" value="LAMIN TAIL DOMAIN CONTAINING 1"/>
    <property type="match status" value="1"/>
</dbReference>
<dbReference type="Proteomes" id="UP000694426">
    <property type="component" value="Unplaced"/>
</dbReference>
<evidence type="ECO:0000313" key="3">
    <source>
        <dbReference type="Ensembl" id="ENSABRP00000025820.1"/>
    </source>
</evidence>
<dbReference type="GO" id="GO:0005737">
    <property type="term" value="C:cytoplasm"/>
    <property type="evidence" value="ECO:0007669"/>
    <property type="project" value="TreeGrafter"/>
</dbReference>
<name>A0A8B9CXA8_9AVES</name>
<keyword evidence="4" id="KW-1185">Reference proteome</keyword>
<sequence>MQLHLARKDIMQLKTHIMMSQGRHKKKKKKFSQQLKLQDQVLQLQQQLEVQRRNCLQEARDPLAKKKAQKEAQEDYVFLESEIELPRNVPVGENRTETTAFQLSSEVSVASSITPCSTVDVSMYSSDMSFVDLSHSASVTGATESSSSAQSYGLAYTLQSRIIAQLRDGTEIPDWEPAPPRNLSLPLTVSRQRQDYFSPLPIDSGKIAQNLRCIKTHGRTCSAYEDYYQNSASSAVGNVKIAEVDPDGHFIKILNCAPEKEENIGNYVLKQDIQGQPVAEFCFPPETRMGANSTVTAVSWYTPLYWNGKQGWLTKEESGDFENVVVPTFSTAKQKEEWEEKQEFTVTDKEWKRADSEQTRKKGQSFIKREKKTFACLFPNQSAWCQSPDSPTHPHFSLVRPLTLGNDGSSLCRQSRCQSSRPDPVPGTLYAGISRRKDPSVPSCERGQCRRRPTRSARPNFGGVMYVESLPLAGTALQKYFVTPSHSYMLRTRHLL</sequence>
<dbReference type="PROSITE" id="PS51841">
    <property type="entry name" value="LTD"/>
    <property type="match status" value="1"/>
</dbReference>
<evidence type="ECO:0000259" key="2">
    <source>
        <dbReference type="PROSITE" id="PS51841"/>
    </source>
</evidence>
<feature type="domain" description="LTD" evidence="2">
    <location>
        <begin position="227"/>
        <end position="348"/>
    </location>
</feature>
<proteinExistence type="predicted"/>
<evidence type="ECO:0000313" key="4">
    <source>
        <dbReference type="Proteomes" id="UP000694426"/>
    </source>
</evidence>
<dbReference type="Ensembl" id="ENSABRT00000036145.1">
    <property type="protein sequence ID" value="ENSABRP00000025817.1"/>
    <property type="gene ID" value="ENSABRG00000021638.1"/>
</dbReference>
<dbReference type="AlphaFoldDB" id="A0A8B9CXA8"/>
<dbReference type="SUPFAM" id="SSF74853">
    <property type="entry name" value="Lamin A/C globular tail domain"/>
    <property type="match status" value="1"/>
</dbReference>
<dbReference type="InterPro" id="IPR036415">
    <property type="entry name" value="Lamin_tail_dom_sf"/>
</dbReference>
<dbReference type="PANTHER" id="PTHR47012">
    <property type="entry name" value="LAMIN TAIL DOMAIN-CONTAINING PROTEIN 1"/>
    <property type="match status" value="1"/>
</dbReference>
<dbReference type="InterPro" id="IPR001322">
    <property type="entry name" value="Lamin_tail_dom"/>
</dbReference>
<feature type="region of interest" description="Disordered" evidence="1">
    <location>
        <begin position="436"/>
        <end position="456"/>
    </location>
</feature>
<dbReference type="Ensembl" id="ENSABRT00000036148.1">
    <property type="protein sequence ID" value="ENSABRP00000025820.1"/>
    <property type="gene ID" value="ENSABRG00000021638.1"/>
</dbReference>
<dbReference type="GO" id="GO:0005635">
    <property type="term" value="C:nuclear envelope"/>
    <property type="evidence" value="ECO:0007669"/>
    <property type="project" value="TreeGrafter"/>
</dbReference>